<sequence>MDWGVPTLDPKRNKQSDYFKSLYGAEDNTLEIDDNSRATPPLSNPFINKGQLDDIPSLFNPIRTSSASTSPNSRRSSRFFSNSSSTSPKMHNIKESPPKRFTKARLNNVENRDYLIESPTSIYRSLPPIPSPTERAITRGMEEMSILDSPTTPQSTTASFFKMPMISPSNSDPQIKKKKSYSADSPTSLNKRSSTIFSMDFDEMPLDMQIICDARTSGYVHDMDVFVNQSYGEFWELSMDEGKCYKQWSKSQFETQSLLFEILMNLKKIKFNLHRLIFIYGRNLKDDGVISIEEYEKTFGVLTEFYYFLETLLKKKLKPLFDNTFFVDDHRVLKHLANWFNQLNDQYLYISKSVVFLSKLATNEDVRNLILGISKQDIQSVTNRSAVSPLDLFSSYFIKLFTSIEMLFDRLKSVYKESKNINNFDLTFKLKDTLKKINSISDSTSDFQKKINFNEKLTFMNQVDYSHFQMIGLFDHHRKFGEPLQLEVKSNLTWHNASLVAFDNYLAIFSVKSGILNTSSKDEYTYFKQPIPIQYLQFDTFIENEYKIIMIKDIGNKSTHQFRRINDVTIAILDRFLKDIIVLQNEFWEGSINSHVQFKVFNSYNFLSKPKNYYPYVLEVPSKCNILENMVEFGQDLDIDEDCLVAFTDVLSCDYFTSKSCQPYEKFVVLGTKDGIYMGKLNKSKSFKKVHKITNIKKLVVLNNEVIFCIGNESLYHLSISKLYEAYQKSKTWDINIFEENKRHVTDFTIGYQSSVQISGCPYLFVWNKNNVSFTELRRENDWKFNWQGFKTHYNVGRLQTVYANNFALSHTIDNYAIWNLSKLSDIRSIGLNRFDIKDITKHEVPIAIFPFPNEMEGISEILVVFSKFCTRMKNVKGKYVQSNDEIIWFGMRCESASFDCQEKVLITVNEQCIEVRSLYDDKNMKSKLIGCLVGPNIKLLNEMPGKPIFRFNVASANGEEYQRQVIFKIRKVLNK</sequence>
<reference evidence="4" key="1">
    <citation type="journal article" date="2014" name="Microb. Cell Fact.">
        <title>Exploiting Issatchenkia orientalis SD108 for succinic acid production.</title>
        <authorList>
            <person name="Xiao H."/>
            <person name="Shao Z."/>
            <person name="Jiang Y."/>
            <person name="Dole S."/>
            <person name="Zhao H."/>
        </authorList>
    </citation>
    <scope>NUCLEOTIDE SEQUENCE [LARGE SCALE GENOMIC DNA]</scope>
    <source>
        <strain evidence="4">SD108</strain>
    </source>
</reference>
<evidence type="ECO:0000259" key="2">
    <source>
        <dbReference type="PROSITE" id="PS50219"/>
    </source>
</evidence>
<dbReference type="HOGENOM" id="CLU_336816_0_0_1"/>
<dbReference type="Pfam" id="PF00780">
    <property type="entry name" value="CNH"/>
    <property type="match status" value="1"/>
</dbReference>
<feature type="region of interest" description="Disordered" evidence="1">
    <location>
        <begin position="167"/>
        <end position="190"/>
    </location>
</feature>
<dbReference type="VEuPathDB" id="FungiDB:C5L36_0A04340"/>
<dbReference type="Proteomes" id="UP000029867">
    <property type="component" value="Unassembled WGS sequence"/>
</dbReference>
<protein>
    <recommendedName>
        <fullName evidence="2">CNH domain-containing protein</fullName>
    </recommendedName>
</protein>
<feature type="compositionally biased region" description="Low complexity" evidence="1">
    <location>
        <begin position="63"/>
        <end position="88"/>
    </location>
</feature>
<accession>A0A099P1G5</accession>
<dbReference type="InterPro" id="IPR001180">
    <property type="entry name" value="CNH_dom"/>
</dbReference>
<dbReference type="EMBL" id="JQFK01000016">
    <property type="protein sequence ID" value="KGK38760.1"/>
    <property type="molecule type" value="Genomic_DNA"/>
</dbReference>
<dbReference type="PROSITE" id="PS50219">
    <property type="entry name" value="CNH"/>
    <property type="match status" value="1"/>
</dbReference>
<evidence type="ECO:0000256" key="1">
    <source>
        <dbReference type="SAM" id="MobiDB-lite"/>
    </source>
</evidence>
<name>A0A099P1G5_PICKU</name>
<dbReference type="AlphaFoldDB" id="A0A099P1G5"/>
<evidence type="ECO:0000313" key="3">
    <source>
        <dbReference type="EMBL" id="KGK38760.1"/>
    </source>
</evidence>
<comment type="caution">
    <text evidence="3">The sequence shown here is derived from an EMBL/GenBank/DDBJ whole genome shotgun (WGS) entry which is preliminary data.</text>
</comment>
<feature type="domain" description="CNH" evidence="2">
    <location>
        <begin position="647"/>
        <end position="948"/>
    </location>
</feature>
<proteinExistence type="predicted"/>
<organism evidence="3 4">
    <name type="scientific">Pichia kudriavzevii</name>
    <name type="common">Yeast</name>
    <name type="synonym">Issatchenkia orientalis</name>
    <dbReference type="NCBI Taxonomy" id="4909"/>
    <lineage>
        <taxon>Eukaryota</taxon>
        <taxon>Fungi</taxon>
        <taxon>Dikarya</taxon>
        <taxon>Ascomycota</taxon>
        <taxon>Saccharomycotina</taxon>
        <taxon>Pichiomycetes</taxon>
        <taxon>Pichiales</taxon>
        <taxon>Pichiaceae</taxon>
        <taxon>Pichia</taxon>
    </lineage>
</organism>
<feature type="region of interest" description="Disordered" evidence="1">
    <location>
        <begin position="57"/>
        <end position="101"/>
    </location>
</feature>
<evidence type="ECO:0000313" key="4">
    <source>
        <dbReference type="Proteomes" id="UP000029867"/>
    </source>
</evidence>
<gene>
    <name evidence="3" type="ORF">JL09_g2140</name>
</gene>